<dbReference type="AlphaFoldDB" id="A0A176W3L0"/>
<dbReference type="InterPro" id="IPR011993">
    <property type="entry name" value="PH-like_dom_sf"/>
</dbReference>
<feature type="domain" description="PP4R3 EVH1-like" evidence="1">
    <location>
        <begin position="174"/>
        <end position="271"/>
    </location>
</feature>
<gene>
    <name evidence="2" type="ORF">AXG93_829s1020</name>
</gene>
<name>A0A176W3L0_MARPO</name>
<dbReference type="Proteomes" id="UP000077202">
    <property type="component" value="Unassembled WGS sequence"/>
</dbReference>
<dbReference type="Gene3D" id="2.30.29.30">
    <property type="entry name" value="Pleckstrin-homology domain (PH domain)/Phosphotyrosine-binding domain (PTB)"/>
    <property type="match status" value="1"/>
</dbReference>
<sequence>MLRTAGWRTGQASGIAIGAKAQGWRLLNYHWSSEYLKATGNSAGEDGAVSLWSCGLTVGVWEKVGELDEVGRMEGESISVASTSKTGKGAVYMTVSASRTNPMDFNYLQAAISSSEADPAPLFPVQGNYYRQGGDRDRRNAVFIEWVGDCQLVSIVSATRSVWAASSLERATLRVKVYRLNDGGKWDDKGTGHVSLEYLERSEAVGLVVIDEENNQTLLIHRISADDIYRRQEDTIISWTDPEVATDLALSFQETMSCSYIWDQICSVQRSIQFPAVGALDSVARPINDDMEHSGMSQDDGLPPVELGTLPQLVKLQVEHLLTIISSDTFHRQEELLLIQFFQVQAVAEVAHFDRDRIAALILREILAKTAMLFPGYRSKCSQS</sequence>
<dbReference type="EMBL" id="LVLJ01001979">
    <property type="protein sequence ID" value="OAE27102.1"/>
    <property type="molecule type" value="Genomic_DNA"/>
</dbReference>
<dbReference type="PANTHER" id="PTHR23318:SF0">
    <property type="entry name" value="SERINE_THREONINE-PROTEIN PHOSPHATASE 4 REGULATORY SUBUNIT 3"/>
    <property type="match status" value="1"/>
</dbReference>
<evidence type="ECO:0000259" key="1">
    <source>
        <dbReference type="Pfam" id="PF22972"/>
    </source>
</evidence>
<keyword evidence="3" id="KW-1185">Reference proteome</keyword>
<dbReference type="GO" id="GO:0072542">
    <property type="term" value="F:protein phosphatase activator activity"/>
    <property type="evidence" value="ECO:0007669"/>
    <property type="project" value="TreeGrafter"/>
</dbReference>
<evidence type="ECO:0000313" key="2">
    <source>
        <dbReference type="EMBL" id="OAE27102.1"/>
    </source>
</evidence>
<organism evidence="2 3">
    <name type="scientific">Marchantia polymorpha subsp. ruderalis</name>
    <dbReference type="NCBI Taxonomy" id="1480154"/>
    <lineage>
        <taxon>Eukaryota</taxon>
        <taxon>Viridiplantae</taxon>
        <taxon>Streptophyta</taxon>
        <taxon>Embryophyta</taxon>
        <taxon>Marchantiophyta</taxon>
        <taxon>Marchantiopsida</taxon>
        <taxon>Marchantiidae</taxon>
        <taxon>Marchantiales</taxon>
        <taxon>Marchantiaceae</taxon>
        <taxon>Marchantia</taxon>
    </lineage>
</organism>
<dbReference type="Pfam" id="PF22972">
    <property type="entry name" value="EVH1_PP4R3"/>
    <property type="match status" value="1"/>
</dbReference>
<dbReference type="PANTHER" id="PTHR23318">
    <property type="entry name" value="ATP SYNTHASE GAMMA-RELATED"/>
    <property type="match status" value="1"/>
</dbReference>
<comment type="caution">
    <text evidence="2">The sequence shown here is derived from an EMBL/GenBank/DDBJ whole genome shotgun (WGS) entry which is preliminary data.</text>
</comment>
<dbReference type="GO" id="GO:0005654">
    <property type="term" value="C:nucleoplasm"/>
    <property type="evidence" value="ECO:0007669"/>
    <property type="project" value="TreeGrafter"/>
</dbReference>
<evidence type="ECO:0000313" key="3">
    <source>
        <dbReference type="Proteomes" id="UP000077202"/>
    </source>
</evidence>
<dbReference type="GO" id="GO:0030289">
    <property type="term" value="C:protein phosphatase 4 complex"/>
    <property type="evidence" value="ECO:0007669"/>
    <property type="project" value="TreeGrafter"/>
</dbReference>
<dbReference type="InterPro" id="IPR055236">
    <property type="entry name" value="EVH1_PP4R3"/>
</dbReference>
<dbReference type="InterPro" id="IPR051137">
    <property type="entry name" value="PP4R3-like"/>
</dbReference>
<dbReference type="SUPFAM" id="SSF50729">
    <property type="entry name" value="PH domain-like"/>
    <property type="match status" value="1"/>
</dbReference>
<proteinExistence type="predicted"/>
<reference evidence="2" key="1">
    <citation type="submission" date="2016-03" db="EMBL/GenBank/DDBJ databases">
        <title>Mechanisms controlling the formation of the plant cell surface in tip-growing cells are functionally conserved among land plants.</title>
        <authorList>
            <person name="Honkanen S."/>
            <person name="Jones V.A."/>
            <person name="Morieri G."/>
            <person name="Champion C."/>
            <person name="Hetherington A.J."/>
            <person name="Kelly S."/>
            <person name="Saint-Marcoux D."/>
            <person name="Proust H."/>
            <person name="Prescott H."/>
            <person name="Dolan L."/>
        </authorList>
    </citation>
    <scope>NUCLEOTIDE SEQUENCE [LARGE SCALE GENOMIC DNA]</scope>
    <source>
        <tissue evidence="2">Whole gametophyte</tissue>
    </source>
</reference>
<protein>
    <recommendedName>
        <fullName evidence="1">PP4R3 EVH1-like domain-containing protein</fullName>
    </recommendedName>
</protein>
<accession>A0A176W3L0</accession>